<accession>A0A0X8FLI6</accession>
<organism evidence="1 2">
    <name type="scientific">Aerococcus urinaehominis</name>
    <dbReference type="NCBI Taxonomy" id="128944"/>
    <lineage>
        <taxon>Bacteria</taxon>
        <taxon>Bacillati</taxon>
        <taxon>Bacillota</taxon>
        <taxon>Bacilli</taxon>
        <taxon>Lactobacillales</taxon>
        <taxon>Aerococcaceae</taxon>
        <taxon>Aerococcus</taxon>
    </lineage>
</organism>
<dbReference type="Proteomes" id="UP000062260">
    <property type="component" value="Chromosome"/>
</dbReference>
<dbReference type="STRING" id="128944.AWM75_05725"/>
<name>A0A0X8FLI6_9LACT</name>
<dbReference type="InterPro" id="IPR013094">
    <property type="entry name" value="AB_hydrolase_3"/>
</dbReference>
<dbReference type="AlphaFoldDB" id="A0A0X8FLI6"/>
<dbReference type="GO" id="GO:0016787">
    <property type="term" value="F:hydrolase activity"/>
    <property type="evidence" value="ECO:0007669"/>
    <property type="project" value="InterPro"/>
</dbReference>
<dbReference type="EMBL" id="CP014163">
    <property type="protein sequence ID" value="AMB99526.1"/>
    <property type="molecule type" value="Genomic_DNA"/>
</dbReference>
<protein>
    <submittedName>
        <fullName evidence="1">Uncharacterized protein</fullName>
    </submittedName>
</protein>
<dbReference type="KEGG" id="auh:AWM75_05725"/>
<reference evidence="1 2" key="1">
    <citation type="journal article" date="2016" name="Genome Announc.">
        <title>Complete Genome Sequences of Aerococcus christensenii CCUG 28831T, Aerococcus sanguinicola CCUG 43001T, Aerococcus urinae CCUG 36881T, Aerococcus urinaeequi CCUG 28094T, Aerococcus urinaehominis CCUG 42038 BT, and Aerococcus viridans CCUG 4311T.</title>
        <authorList>
            <person name="Carkaci D."/>
            <person name="Dargis R."/>
            <person name="Nielsen X.C."/>
            <person name="Skovgaard O."/>
            <person name="Fuursted K."/>
            <person name="Christensen J.J."/>
        </authorList>
    </citation>
    <scope>NUCLEOTIDE SEQUENCE [LARGE SCALE GENOMIC DNA]</scope>
    <source>
        <strain evidence="1 2">CCUG42038B</strain>
    </source>
</reference>
<keyword evidence="2" id="KW-1185">Reference proteome</keyword>
<dbReference type="InterPro" id="IPR029058">
    <property type="entry name" value="AB_hydrolase_fold"/>
</dbReference>
<sequence length="303" mass="33873">MTKSDNDKQILTGLSTGAIALFGYLHRALNREGDLREQLQVDLTKLYQNFTGESEAEVLTNHLEHLTNCQIKQADFASKSATYQVYGADFLSSRQALVYLPGNYLVGLADQSQHKFAERLARQCQRPLYLVDYPKWPQTDYDNMVASLAQTIDEILAVGSHSHVVLVADQAASNLALTLGKSYNQAYQISQIVLLSPAINNQLGQLSKVLNSNQHKDFATGYLVGLDFDPIYLANLPLTMPPLTMLVASKDANFLASLAYYRQLKNRGLAIRCYQFDDHQANFYLRQLNESLEAAEIISDNIS</sequence>
<evidence type="ECO:0000313" key="2">
    <source>
        <dbReference type="Proteomes" id="UP000062260"/>
    </source>
</evidence>
<reference evidence="2" key="2">
    <citation type="submission" date="2016-01" db="EMBL/GenBank/DDBJ databases">
        <title>Six Aerococcus type strain genome sequencing and assembly using PacBio and Illumina Hiseq.</title>
        <authorList>
            <person name="Carkaci D."/>
            <person name="Dargis R."/>
            <person name="Nielsen X.C."/>
            <person name="Skovgaard O."/>
            <person name="Fuursted K."/>
            <person name="Christensen J.J."/>
        </authorList>
    </citation>
    <scope>NUCLEOTIDE SEQUENCE [LARGE SCALE GENOMIC DNA]</scope>
    <source>
        <strain evidence="2">CCUG42038B</strain>
    </source>
</reference>
<gene>
    <name evidence="1" type="ORF">AWM75_05725</name>
</gene>
<dbReference type="Gene3D" id="3.40.50.1820">
    <property type="entry name" value="alpha/beta hydrolase"/>
    <property type="match status" value="1"/>
</dbReference>
<proteinExistence type="predicted"/>
<dbReference type="Pfam" id="PF07859">
    <property type="entry name" value="Abhydrolase_3"/>
    <property type="match status" value="1"/>
</dbReference>
<dbReference type="RefSeq" id="WP_067979471.1">
    <property type="nucleotide sequence ID" value="NZ_CP014163.1"/>
</dbReference>
<evidence type="ECO:0000313" key="1">
    <source>
        <dbReference type="EMBL" id="AMB99526.1"/>
    </source>
</evidence>
<dbReference type="SUPFAM" id="SSF53474">
    <property type="entry name" value="alpha/beta-Hydrolases"/>
    <property type="match status" value="1"/>
</dbReference>